<proteinExistence type="predicted"/>
<organism evidence="7">
    <name type="scientific">Prunus dulcis</name>
    <name type="common">Almond</name>
    <name type="synonym">Amygdalus dulcis</name>
    <dbReference type="NCBI Taxonomy" id="3755"/>
    <lineage>
        <taxon>Eukaryota</taxon>
        <taxon>Viridiplantae</taxon>
        <taxon>Streptophyta</taxon>
        <taxon>Embryophyta</taxon>
        <taxon>Tracheophyta</taxon>
        <taxon>Spermatophyta</taxon>
        <taxon>Magnoliopsida</taxon>
        <taxon>eudicotyledons</taxon>
        <taxon>Gunneridae</taxon>
        <taxon>Pentapetalae</taxon>
        <taxon>rosids</taxon>
        <taxon>fabids</taxon>
        <taxon>Rosales</taxon>
        <taxon>Rosaceae</taxon>
        <taxon>Amygdaloideae</taxon>
        <taxon>Amygdaleae</taxon>
        <taxon>Prunus</taxon>
    </lineage>
</organism>
<protein>
    <submittedName>
        <fullName evidence="7">A20/AN1-like zinc finger family protein</fullName>
    </submittedName>
</protein>
<gene>
    <name evidence="7" type="ORF">Prudu_016469</name>
</gene>
<dbReference type="AlphaFoldDB" id="A0A4Y1RLC9"/>
<evidence type="ECO:0000256" key="3">
    <source>
        <dbReference type="ARBA" id="ARBA00022771"/>
    </source>
</evidence>
<dbReference type="SUPFAM" id="SSF57716">
    <property type="entry name" value="Glucocorticoid receptor-like (DNA-binding domain)"/>
    <property type="match status" value="1"/>
</dbReference>
<dbReference type="GO" id="GO:0003677">
    <property type="term" value="F:DNA binding"/>
    <property type="evidence" value="ECO:0007669"/>
    <property type="project" value="InterPro"/>
</dbReference>
<comment type="function">
    <text evidence="1">May be involved in environmental stress response.</text>
</comment>
<dbReference type="Pfam" id="PF01754">
    <property type="entry name" value="zf-A20"/>
    <property type="match status" value="1"/>
</dbReference>
<dbReference type="PROSITE" id="PS51036">
    <property type="entry name" value="ZF_A20"/>
    <property type="match status" value="1"/>
</dbReference>
<dbReference type="InterPro" id="IPR050652">
    <property type="entry name" value="AN1_A20_ZnFinger"/>
</dbReference>
<reference evidence="7" key="1">
    <citation type="journal article" date="2019" name="Science">
        <title>Mutation of a bHLH transcription factor allowed almond domestication.</title>
        <authorList>
            <person name="Sanchez-Perez R."/>
            <person name="Pavan S."/>
            <person name="Mazzeo R."/>
            <person name="Moldovan C."/>
            <person name="Aiese Cigliano R."/>
            <person name="Del Cueto J."/>
            <person name="Ricciardi F."/>
            <person name="Lotti C."/>
            <person name="Ricciardi L."/>
            <person name="Dicenta F."/>
            <person name="Lopez-Marques R.L."/>
            <person name="Lindberg Moller B."/>
        </authorList>
    </citation>
    <scope>NUCLEOTIDE SEQUENCE</scope>
</reference>
<evidence type="ECO:0000259" key="6">
    <source>
        <dbReference type="PROSITE" id="PS51036"/>
    </source>
</evidence>
<evidence type="ECO:0000256" key="1">
    <source>
        <dbReference type="ARBA" id="ARBA00003732"/>
    </source>
</evidence>
<evidence type="ECO:0000256" key="4">
    <source>
        <dbReference type="ARBA" id="ARBA00022833"/>
    </source>
</evidence>
<dbReference type="PANTHER" id="PTHR10634">
    <property type="entry name" value="AN1-TYPE ZINC FINGER PROTEIN"/>
    <property type="match status" value="1"/>
</dbReference>
<evidence type="ECO:0000313" key="7">
    <source>
        <dbReference type="EMBL" id="BBH05160.1"/>
    </source>
</evidence>
<feature type="domain" description="A20-type" evidence="6">
    <location>
        <begin position="7"/>
        <end position="41"/>
    </location>
</feature>
<keyword evidence="2" id="KW-0479">Metal-binding</keyword>
<accession>A0A4Y1RLC9</accession>
<dbReference type="PANTHER" id="PTHR10634:SF98">
    <property type="entry name" value="ZINC FINGER A20 AND AN1 DOMAIN-CONTAINING STRESS-ASSOCIATED PROTEIN 3"/>
    <property type="match status" value="1"/>
</dbReference>
<dbReference type="InterPro" id="IPR002653">
    <property type="entry name" value="Znf_A20"/>
</dbReference>
<keyword evidence="3" id="KW-0863">Zinc-finger</keyword>
<name>A0A4Y1RLC9_PRUDU</name>
<dbReference type="Gene3D" id="1.20.5.4770">
    <property type="match status" value="1"/>
</dbReference>
<sequence>MAEEHRCQAPQLCVNNCGFFGSPTTQNLCSKCYRDLQLKEQQTLALNQTLISSASASSSSHSFLSPLISASPSHDARWSACGNEGGRGEGRGGRAGSGAGEQVHDVQAARGADGVQVQVRDDVLWDPPVPGAARVRVRLQSDGEGADHQGQPGRQGREAAEDLRIVKNCQGYNGLFTFRCSGNLSVGVFLYCVVGPCKNLI</sequence>
<keyword evidence="4" id="KW-0862">Zinc</keyword>
<dbReference type="EMBL" id="AP019302">
    <property type="protein sequence ID" value="BBH05160.1"/>
    <property type="molecule type" value="Genomic_DNA"/>
</dbReference>
<dbReference type="GO" id="GO:0008270">
    <property type="term" value="F:zinc ion binding"/>
    <property type="evidence" value="ECO:0007669"/>
    <property type="project" value="UniProtKB-KW"/>
</dbReference>
<feature type="region of interest" description="Disordered" evidence="5">
    <location>
        <begin position="78"/>
        <end position="101"/>
    </location>
</feature>
<dbReference type="SMART" id="SM00259">
    <property type="entry name" value="ZnF_A20"/>
    <property type="match status" value="1"/>
</dbReference>
<evidence type="ECO:0000256" key="5">
    <source>
        <dbReference type="SAM" id="MobiDB-lite"/>
    </source>
</evidence>
<evidence type="ECO:0000256" key="2">
    <source>
        <dbReference type="ARBA" id="ARBA00022723"/>
    </source>
</evidence>